<name>A0AAN7JRQ3_9MYRT</name>
<reference evidence="1 2" key="1">
    <citation type="journal article" date="2023" name="Hortic Res">
        <title>Pangenome of water caltrop reveals structural variations and asymmetric subgenome divergence after allopolyploidization.</title>
        <authorList>
            <person name="Zhang X."/>
            <person name="Chen Y."/>
            <person name="Wang L."/>
            <person name="Yuan Y."/>
            <person name="Fang M."/>
            <person name="Shi L."/>
            <person name="Lu R."/>
            <person name="Comes H.P."/>
            <person name="Ma Y."/>
            <person name="Chen Y."/>
            <person name="Huang G."/>
            <person name="Zhou Y."/>
            <person name="Zheng Z."/>
            <person name="Qiu Y."/>
        </authorList>
    </citation>
    <scope>NUCLEOTIDE SEQUENCE [LARGE SCALE GENOMIC DNA]</scope>
    <source>
        <tissue evidence="1">Roots</tissue>
    </source>
</reference>
<protein>
    <submittedName>
        <fullName evidence="1">Uncharacterized protein</fullName>
    </submittedName>
</protein>
<organism evidence="1 2">
    <name type="scientific">Trapa incisa</name>
    <dbReference type="NCBI Taxonomy" id="236973"/>
    <lineage>
        <taxon>Eukaryota</taxon>
        <taxon>Viridiplantae</taxon>
        <taxon>Streptophyta</taxon>
        <taxon>Embryophyta</taxon>
        <taxon>Tracheophyta</taxon>
        <taxon>Spermatophyta</taxon>
        <taxon>Magnoliopsida</taxon>
        <taxon>eudicotyledons</taxon>
        <taxon>Gunneridae</taxon>
        <taxon>Pentapetalae</taxon>
        <taxon>rosids</taxon>
        <taxon>malvids</taxon>
        <taxon>Myrtales</taxon>
        <taxon>Lythraceae</taxon>
        <taxon>Trapa</taxon>
    </lineage>
</organism>
<evidence type="ECO:0000313" key="1">
    <source>
        <dbReference type="EMBL" id="KAK4753120.1"/>
    </source>
</evidence>
<accession>A0AAN7JRQ3</accession>
<evidence type="ECO:0000313" key="2">
    <source>
        <dbReference type="Proteomes" id="UP001345219"/>
    </source>
</evidence>
<comment type="caution">
    <text evidence="1">The sequence shown here is derived from an EMBL/GenBank/DDBJ whole genome shotgun (WGS) entry which is preliminary data.</text>
</comment>
<proteinExistence type="predicted"/>
<keyword evidence="2" id="KW-1185">Reference proteome</keyword>
<dbReference type="EMBL" id="JAXIOK010000016">
    <property type="protein sequence ID" value="KAK4753120.1"/>
    <property type="molecule type" value="Genomic_DNA"/>
</dbReference>
<gene>
    <name evidence="1" type="ORF">SAY87_021918</name>
</gene>
<dbReference type="AlphaFoldDB" id="A0AAN7JRQ3"/>
<dbReference type="Proteomes" id="UP001345219">
    <property type="component" value="Chromosome 16"/>
</dbReference>
<sequence>MVNPYESCRSVYSAGVTGPIPDELWSLTYLDDLCEFGSECFDRFHFPFHWQSNTNEVPSITIS</sequence>